<dbReference type="OrthoDB" id="1272570at2"/>
<organism evidence="2 3">
    <name type="scientific">Chryseobacterium culicis</name>
    <dbReference type="NCBI Taxonomy" id="680127"/>
    <lineage>
        <taxon>Bacteria</taxon>
        <taxon>Pseudomonadati</taxon>
        <taxon>Bacteroidota</taxon>
        <taxon>Flavobacteriia</taxon>
        <taxon>Flavobacteriales</taxon>
        <taxon>Weeksellaceae</taxon>
        <taxon>Chryseobacterium group</taxon>
        <taxon>Chryseobacterium</taxon>
    </lineage>
</organism>
<dbReference type="STRING" id="680127.SAMN05421593_2391"/>
<evidence type="ECO:0000256" key="1">
    <source>
        <dbReference type="SAM" id="SignalP"/>
    </source>
</evidence>
<dbReference type="Proteomes" id="UP000198561">
    <property type="component" value="Unassembled WGS sequence"/>
</dbReference>
<sequence>MSKKMLILASTLFLSLHAYSQIGITTPTPSSTLDVRGSIEGKYLEITGSYTLLGTDYHVSFSGTGNSNLYLPSKSATDNTSADFRGRKYYIKNNSASAVLTLNAASGQILRLGGNAANSNTFDLRPGSSAVLTAGGANGWDLETKINWELYDLDFKGPVFATVSLVNSDTTEHKLTDSQVTVVVPSSNAVVLLDFKGYGEATIPGGADAVGSTTFTVRQEGPMTNYYPWGGRKAWYEYSGTGAPKFNFSVGQFISGLTPGTYTFYLTARKEIVTSTSTLSTVNIMGSTGRAEVYIK</sequence>
<dbReference type="EMBL" id="FNWQ01000002">
    <property type="protein sequence ID" value="SEH33634.1"/>
    <property type="molecule type" value="Genomic_DNA"/>
</dbReference>
<dbReference type="RefSeq" id="WP_139265729.1">
    <property type="nucleotide sequence ID" value="NZ_FNWQ01000002.1"/>
</dbReference>
<evidence type="ECO:0008006" key="4">
    <source>
        <dbReference type="Google" id="ProtNLM"/>
    </source>
</evidence>
<name>A0A1H6HHA1_CHRCI</name>
<gene>
    <name evidence="2" type="ORF">SAMN05421593_2391</name>
</gene>
<evidence type="ECO:0000313" key="2">
    <source>
        <dbReference type="EMBL" id="SEH33634.1"/>
    </source>
</evidence>
<accession>A0A1H6HHA1</accession>
<evidence type="ECO:0000313" key="3">
    <source>
        <dbReference type="Proteomes" id="UP000198561"/>
    </source>
</evidence>
<protein>
    <recommendedName>
        <fullName evidence="4">DUF4397 domain-containing protein</fullName>
    </recommendedName>
</protein>
<dbReference type="AlphaFoldDB" id="A0A1H6HHA1"/>
<reference evidence="2 3" key="1">
    <citation type="submission" date="2016-10" db="EMBL/GenBank/DDBJ databases">
        <authorList>
            <person name="de Groot N.N."/>
        </authorList>
    </citation>
    <scope>NUCLEOTIDE SEQUENCE [LARGE SCALE GENOMIC DNA]</scope>
    <source>
        <strain evidence="2 3">DSM 23031</strain>
    </source>
</reference>
<keyword evidence="1" id="KW-0732">Signal</keyword>
<feature type="signal peptide" evidence="1">
    <location>
        <begin position="1"/>
        <end position="20"/>
    </location>
</feature>
<feature type="chain" id="PRO_5011616507" description="DUF4397 domain-containing protein" evidence="1">
    <location>
        <begin position="21"/>
        <end position="296"/>
    </location>
</feature>
<proteinExistence type="predicted"/>